<dbReference type="RefSeq" id="WP_092267655.1">
    <property type="nucleotide sequence ID" value="NZ_BJOE01000035.1"/>
</dbReference>
<protein>
    <recommendedName>
        <fullName evidence="3">Amidase</fullName>
    </recommendedName>
</protein>
<accession>A0A1I3SJ33</accession>
<dbReference type="STRING" id="1884381.SAMN05518846_104193"/>
<evidence type="ECO:0008006" key="3">
    <source>
        <dbReference type="Google" id="ProtNLM"/>
    </source>
</evidence>
<dbReference type="AlphaFoldDB" id="A0A1I3SJ33"/>
<dbReference type="EMBL" id="FORT01000004">
    <property type="protein sequence ID" value="SFJ58738.1"/>
    <property type="molecule type" value="Genomic_DNA"/>
</dbReference>
<sequence length="294" mass="33286">MKAAARLSAYVCLLSLFLLITGFSSPQEAPRKAVWLWHTSLVASEPDEILAFSKKQGVNLLYLQIDITKKPSYYQAFIRDARRDGIEVHALSGSPAWGLRANQQKVLAFVSWVHQYNQSVLEEEKISGVHVDIEPYLLPEWKSDQADVMSQWRENVKAYLDLAHEDPQLETGCDIPFWLDKYELPDPPDMTLSQWMIAQHDHVAIMSYRDRVDGPNSIASLVVQELGYADALGKKIMLGVETKESSEGNFVSFYEEGAAYLNQEITKLPILMAEHASYGGIAVHSYEYWKTLGE</sequence>
<dbReference type="Proteomes" id="UP000198915">
    <property type="component" value="Unassembled WGS sequence"/>
</dbReference>
<organism evidence="1 2">
    <name type="scientific">Brevibacillus centrosporus</name>
    <dbReference type="NCBI Taxonomy" id="54910"/>
    <lineage>
        <taxon>Bacteria</taxon>
        <taxon>Bacillati</taxon>
        <taxon>Bacillota</taxon>
        <taxon>Bacilli</taxon>
        <taxon>Bacillales</taxon>
        <taxon>Paenibacillaceae</taxon>
        <taxon>Brevibacillus</taxon>
    </lineage>
</organism>
<reference evidence="2" key="1">
    <citation type="submission" date="2016-10" db="EMBL/GenBank/DDBJ databases">
        <authorList>
            <person name="Varghese N."/>
            <person name="Submissions S."/>
        </authorList>
    </citation>
    <scope>NUCLEOTIDE SEQUENCE [LARGE SCALE GENOMIC DNA]</scope>
    <source>
        <strain evidence="2">OK042</strain>
    </source>
</reference>
<name>A0A1I3SJ33_9BACL</name>
<evidence type="ECO:0000313" key="2">
    <source>
        <dbReference type="Proteomes" id="UP000198915"/>
    </source>
</evidence>
<gene>
    <name evidence="1" type="ORF">SAMN05518846_104193</name>
</gene>
<evidence type="ECO:0000313" key="1">
    <source>
        <dbReference type="EMBL" id="SFJ58738.1"/>
    </source>
</evidence>
<keyword evidence="2" id="KW-1185">Reference proteome</keyword>
<proteinExistence type="predicted"/>